<evidence type="ECO:0000313" key="3">
    <source>
        <dbReference type="Proteomes" id="UP000597444"/>
    </source>
</evidence>
<accession>A0A8J3IJ51</accession>
<dbReference type="Pfam" id="PF07110">
    <property type="entry name" value="EthD"/>
    <property type="match status" value="1"/>
</dbReference>
<dbReference type="InterPro" id="IPR011008">
    <property type="entry name" value="Dimeric_a/b-barrel"/>
</dbReference>
<gene>
    <name evidence="2" type="ORF">KSF_034510</name>
</gene>
<protein>
    <recommendedName>
        <fullName evidence="1">EthD domain-containing protein</fullName>
    </recommendedName>
</protein>
<sequence length="122" mass="14213">MNTLEHSSNLIVNNKRTRRTVIVRFLVLYNKPEDTEAFNRHYREVHIPLTKKLPGLRRYTLGWNATPIRGGEPYYLVAELEWDDMDSLRKAFQSPEGQPTEQDVSKFTNGGVLSMVYEVEEV</sequence>
<dbReference type="PANTHER" id="PTHR40260">
    <property type="entry name" value="BLR8190 PROTEIN"/>
    <property type="match status" value="1"/>
</dbReference>
<comment type="caution">
    <text evidence="2">The sequence shown here is derived from an EMBL/GenBank/DDBJ whole genome shotgun (WGS) entry which is preliminary data.</text>
</comment>
<feature type="domain" description="EthD" evidence="1">
    <location>
        <begin position="32"/>
        <end position="109"/>
    </location>
</feature>
<dbReference type="Proteomes" id="UP000597444">
    <property type="component" value="Unassembled WGS sequence"/>
</dbReference>
<dbReference type="SUPFAM" id="SSF54909">
    <property type="entry name" value="Dimeric alpha+beta barrel"/>
    <property type="match status" value="1"/>
</dbReference>
<dbReference type="AlphaFoldDB" id="A0A8J3IJ51"/>
<dbReference type="EMBL" id="BNJK01000001">
    <property type="protein sequence ID" value="GHO93403.1"/>
    <property type="molecule type" value="Genomic_DNA"/>
</dbReference>
<keyword evidence="3" id="KW-1185">Reference proteome</keyword>
<dbReference type="PANTHER" id="PTHR40260:SF2">
    <property type="entry name" value="BLR8190 PROTEIN"/>
    <property type="match status" value="1"/>
</dbReference>
<dbReference type="RefSeq" id="WP_236064922.1">
    <property type="nucleotide sequence ID" value="NZ_BNJK01000001.1"/>
</dbReference>
<dbReference type="GO" id="GO:0016491">
    <property type="term" value="F:oxidoreductase activity"/>
    <property type="evidence" value="ECO:0007669"/>
    <property type="project" value="InterPro"/>
</dbReference>
<name>A0A8J3IJ51_9CHLR</name>
<evidence type="ECO:0000259" key="1">
    <source>
        <dbReference type="Pfam" id="PF07110"/>
    </source>
</evidence>
<dbReference type="NCBIfam" id="TIGR02118">
    <property type="entry name" value="EthD family reductase"/>
    <property type="match status" value="1"/>
</dbReference>
<organism evidence="2 3">
    <name type="scientific">Reticulibacter mediterranei</name>
    <dbReference type="NCBI Taxonomy" id="2778369"/>
    <lineage>
        <taxon>Bacteria</taxon>
        <taxon>Bacillati</taxon>
        <taxon>Chloroflexota</taxon>
        <taxon>Ktedonobacteria</taxon>
        <taxon>Ktedonobacterales</taxon>
        <taxon>Reticulibacteraceae</taxon>
        <taxon>Reticulibacter</taxon>
    </lineage>
</organism>
<reference evidence="2" key="1">
    <citation type="submission" date="2020-10" db="EMBL/GenBank/DDBJ databases">
        <title>Taxonomic study of unclassified bacteria belonging to the class Ktedonobacteria.</title>
        <authorList>
            <person name="Yabe S."/>
            <person name="Wang C.M."/>
            <person name="Zheng Y."/>
            <person name="Sakai Y."/>
            <person name="Cavaletti L."/>
            <person name="Monciardini P."/>
            <person name="Donadio S."/>
        </authorList>
    </citation>
    <scope>NUCLEOTIDE SEQUENCE</scope>
    <source>
        <strain evidence="2">ID150040</strain>
    </source>
</reference>
<proteinExistence type="predicted"/>
<dbReference type="Gene3D" id="3.30.70.100">
    <property type="match status" value="1"/>
</dbReference>
<dbReference type="InterPro" id="IPR009799">
    <property type="entry name" value="EthD_dom"/>
</dbReference>
<evidence type="ECO:0000313" key="2">
    <source>
        <dbReference type="EMBL" id="GHO93403.1"/>
    </source>
</evidence>